<dbReference type="KEGG" id="pko:PKOR_01565"/>
<reference evidence="2 3" key="1">
    <citation type="journal article" date="2015" name="Sci. Rep.">
        <title>Unraveling adaptation of Pontibacter korlensis to radiation and infertility in desert through complete genome and comparative transcriptomic analysis.</title>
        <authorList>
            <person name="Dai J."/>
            <person name="Dai W."/>
            <person name="Qiu C."/>
            <person name="Yang Z."/>
            <person name="Zhang Y."/>
            <person name="Zhou M."/>
            <person name="Zhang L."/>
            <person name="Fang C."/>
            <person name="Gao Q."/>
            <person name="Yang Q."/>
            <person name="Li X."/>
            <person name="Wang Z."/>
            <person name="Wang Z."/>
            <person name="Jia Z."/>
            <person name="Chen X."/>
        </authorList>
    </citation>
    <scope>NUCLEOTIDE SEQUENCE [LARGE SCALE GENOMIC DNA]</scope>
    <source>
        <strain evidence="2 3">X14-1T</strain>
    </source>
</reference>
<dbReference type="AlphaFoldDB" id="A0A0E3ZE31"/>
<dbReference type="EMBL" id="CP009621">
    <property type="protein sequence ID" value="AKD02064.1"/>
    <property type="molecule type" value="Genomic_DNA"/>
</dbReference>
<gene>
    <name evidence="2" type="ORF">PKOR_01565</name>
</gene>
<feature type="chain" id="PRO_5002416893" description="Lipocalin-like domain-containing protein" evidence="1">
    <location>
        <begin position="24"/>
        <end position="189"/>
    </location>
</feature>
<dbReference type="Proteomes" id="UP000033109">
    <property type="component" value="Chromosome"/>
</dbReference>
<evidence type="ECO:0000313" key="3">
    <source>
        <dbReference type="Proteomes" id="UP000033109"/>
    </source>
</evidence>
<feature type="signal peptide" evidence="1">
    <location>
        <begin position="1"/>
        <end position="23"/>
    </location>
</feature>
<organism evidence="2 3">
    <name type="scientific">Pontibacter korlensis</name>
    <dbReference type="NCBI Taxonomy" id="400092"/>
    <lineage>
        <taxon>Bacteria</taxon>
        <taxon>Pseudomonadati</taxon>
        <taxon>Bacteroidota</taxon>
        <taxon>Cytophagia</taxon>
        <taxon>Cytophagales</taxon>
        <taxon>Hymenobacteraceae</taxon>
        <taxon>Pontibacter</taxon>
    </lineage>
</organism>
<evidence type="ECO:0000256" key="1">
    <source>
        <dbReference type="SAM" id="SignalP"/>
    </source>
</evidence>
<dbReference type="HOGENOM" id="CLU_1433306_0_0_10"/>
<proteinExistence type="predicted"/>
<keyword evidence="3" id="KW-1185">Reference proteome</keyword>
<evidence type="ECO:0000313" key="2">
    <source>
        <dbReference type="EMBL" id="AKD02064.1"/>
    </source>
</evidence>
<sequence>MKKFIVSVLAAVLLAVAAPVTMAQEQGAITSAEANLLLRKIAGNWLVSHYAWQPESKTYYQATGKASVSNAHQGSYLHEKTDVMQPDGSYRHRECFLGYSQAKSRFELIQADELSNNTTLLVGQWHPEYNAITLAPVDGLKKGDVNSQEYVYLFLPEGMLLKIVRTMDEEGNYLIHSQDYYAPQRTAGL</sequence>
<dbReference type="OrthoDB" id="850476at2"/>
<protein>
    <recommendedName>
        <fullName evidence="4">Lipocalin-like domain-containing protein</fullName>
    </recommendedName>
</protein>
<evidence type="ECO:0008006" key="4">
    <source>
        <dbReference type="Google" id="ProtNLM"/>
    </source>
</evidence>
<name>A0A0E3ZE31_9BACT</name>
<dbReference type="Pfam" id="PF07617">
    <property type="entry name" value="DUF1579"/>
    <property type="match status" value="1"/>
</dbReference>
<dbReference type="RefSeq" id="WP_046308772.1">
    <property type="nucleotide sequence ID" value="NZ_CBCSCY010000051.1"/>
</dbReference>
<dbReference type="InterPro" id="IPR011473">
    <property type="entry name" value="DUF1579"/>
</dbReference>
<accession>A0A0E3ZE31</accession>
<dbReference type="PATRIC" id="fig|400092.3.peg.358"/>
<keyword evidence="1" id="KW-0732">Signal</keyword>